<protein>
    <submittedName>
        <fullName evidence="1">Uncharacterized protein</fullName>
    </submittedName>
</protein>
<reference evidence="1" key="1">
    <citation type="submission" date="2020-09" db="EMBL/GenBank/DDBJ databases">
        <title>Iningainema tapete sp. nov. (Scytonemataceae, Cyanobacteria) from greenhouses in central Florida (USA) produces two types of nodularin with biosynthetic potential for microcystin-LR and anabaenopeptins.</title>
        <authorList>
            <person name="Berthold D.E."/>
            <person name="Lefler F.W."/>
            <person name="Huang I.-S."/>
            <person name="Abdulla H."/>
            <person name="Zimba P.V."/>
            <person name="Laughinghouse H.D. IV."/>
        </authorList>
    </citation>
    <scope>NUCLEOTIDE SEQUENCE</scope>
    <source>
        <strain evidence="1">BLCCT55</strain>
    </source>
</reference>
<dbReference type="Proteomes" id="UP000629098">
    <property type="component" value="Unassembled WGS sequence"/>
</dbReference>
<proteinExistence type="predicted"/>
<accession>A0A8J7BWE2</accession>
<organism evidence="1 2">
    <name type="scientific">Iningainema tapete BLCC-T55</name>
    <dbReference type="NCBI Taxonomy" id="2748662"/>
    <lineage>
        <taxon>Bacteria</taxon>
        <taxon>Bacillati</taxon>
        <taxon>Cyanobacteriota</taxon>
        <taxon>Cyanophyceae</taxon>
        <taxon>Nostocales</taxon>
        <taxon>Scytonemataceae</taxon>
        <taxon>Iningainema tapete</taxon>
    </lineage>
</organism>
<dbReference type="EMBL" id="JACXAE010000009">
    <property type="protein sequence ID" value="MBD2770778.1"/>
    <property type="molecule type" value="Genomic_DNA"/>
</dbReference>
<keyword evidence="2" id="KW-1185">Reference proteome</keyword>
<name>A0A8J7BWE2_9CYAN</name>
<evidence type="ECO:0000313" key="1">
    <source>
        <dbReference type="EMBL" id="MBD2770778.1"/>
    </source>
</evidence>
<sequence>MCVDVISLVLLVIVEKSAEIILELLLKKFWEWVLSDDNLKRLVTSFKLQILVLYLDWLLQKPHYRKNFEE</sequence>
<dbReference type="AlphaFoldDB" id="A0A8J7BWE2"/>
<gene>
    <name evidence="1" type="ORF">ICL16_01220</name>
</gene>
<evidence type="ECO:0000313" key="2">
    <source>
        <dbReference type="Proteomes" id="UP000629098"/>
    </source>
</evidence>
<comment type="caution">
    <text evidence="1">The sequence shown here is derived from an EMBL/GenBank/DDBJ whole genome shotgun (WGS) entry which is preliminary data.</text>
</comment>